<evidence type="ECO:0000256" key="1">
    <source>
        <dbReference type="ARBA" id="ARBA00004496"/>
    </source>
</evidence>
<dbReference type="GO" id="GO:0016832">
    <property type="term" value="F:aldehyde-lyase activity"/>
    <property type="evidence" value="ECO:0007669"/>
    <property type="project" value="InterPro"/>
</dbReference>
<dbReference type="STRING" id="1797714.A3D04_01695"/>
<dbReference type="SUPFAM" id="SSF51569">
    <property type="entry name" value="Aldolase"/>
    <property type="match status" value="1"/>
</dbReference>
<dbReference type="CDD" id="cd00956">
    <property type="entry name" value="Transaldolase_FSA"/>
    <property type="match status" value="1"/>
</dbReference>
<dbReference type="Gene3D" id="3.20.20.70">
    <property type="entry name" value="Aldolase class I"/>
    <property type="match status" value="1"/>
</dbReference>
<dbReference type="InterPro" id="IPR033919">
    <property type="entry name" value="TSA/FSA_arc/bac"/>
</dbReference>
<evidence type="ECO:0000313" key="5">
    <source>
        <dbReference type="Proteomes" id="UP000177369"/>
    </source>
</evidence>
<evidence type="ECO:0000256" key="3">
    <source>
        <dbReference type="ARBA" id="ARBA00023270"/>
    </source>
</evidence>
<keyword evidence="3" id="KW-0704">Schiff base</keyword>
<gene>
    <name evidence="4" type="ORF">A3D04_01695</name>
</gene>
<name>A0A1F5G8I8_9BACT</name>
<evidence type="ECO:0000313" key="4">
    <source>
        <dbReference type="EMBL" id="OGD88159.1"/>
    </source>
</evidence>
<protein>
    <submittedName>
        <fullName evidence="4">Fructose-6-phosphate aldolase</fullName>
    </submittedName>
</protein>
<proteinExistence type="predicted"/>
<keyword evidence="2" id="KW-0963">Cytoplasm</keyword>
<dbReference type="EMBL" id="MFBD01000037">
    <property type="protein sequence ID" value="OGD88159.1"/>
    <property type="molecule type" value="Genomic_DNA"/>
</dbReference>
<dbReference type="Proteomes" id="UP000177369">
    <property type="component" value="Unassembled WGS sequence"/>
</dbReference>
<dbReference type="Pfam" id="PF00923">
    <property type="entry name" value="TAL_FSA"/>
    <property type="match status" value="1"/>
</dbReference>
<accession>A0A1F5G8I8</accession>
<dbReference type="InterPro" id="IPR013785">
    <property type="entry name" value="Aldolase_TIM"/>
</dbReference>
<dbReference type="FunFam" id="3.20.20.70:FF:000018">
    <property type="entry name" value="Probable transaldolase"/>
    <property type="match status" value="1"/>
</dbReference>
<dbReference type="PANTHER" id="PTHR10683">
    <property type="entry name" value="TRANSALDOLASE"/>
    <property type="match status" value="1"/>
</dbReference>
<organism evidence="4 5">
    <name type="scientific">Candidatus Curtissbacteria bacterium RIFCSPHIGHO2_02_FULL_40_16b</name>
    <dbReference type="NCBI Taxonomy" id="1797714"/>
    <lineage>
        <taxon>Bacteria</taxon>
        <taxon>Candidatus Curtissiibacteriota</taxon>
    </lineage>
</organism>
<reference evidence="4 5" key="1">
    <citation type="journal article" date="2016" name="Nat. Commun.">
        <title>Thousands of microbial genomes shed light on interconnected biogeochemical processes in an aquifer system.</title>
        <authorList>
            <person name="Anantharaman K."/>
            <person name="Brown C.T."/>
            <person name="Hug L.A."/>
            <person name="Sharon I."/>
            <person name="Castelle C.J."/>
            <person name="Probst A.J."/>
            <person name="Thomas B.C."/>
            <person name="Singh A."/>
            <person name="Wilkins M.J."/>
            <person name="Karaoz U."/>
            <person name="Brodie E.L."/>
            <person name="Williams K.H."/>
            <person name="Hubbard S.S."/>
            <person name="Banfield J.F."/>
        </authorList>
    </citation>
    <scope>NUCLEOTIDE SEQUENCE [LARGE SCALE GENOMIC DNA]</scope>
</reference>
<dbReference type="PROSITE" id="PS00958">
    <property type="entry name" value="TRANSALDOLASE_2"/>
    <property type="match status" value="1"/>
</dbReference>
<evidence type="ECO:0000256" key="2">
    <source>
        <dbReference type="ARBA" id="ARBA00022490"/>
    </source>
</evidence>
<dbReference type="NCBIfam" id="TIGR00875">
    <property type="entry name" value="fsa_talC_mipB"/>
    <property type="match status" value="1"/>
</dbReference>
<sequence>MKLFIDSAVPDEVKKMWDAGIIDGVTTNPTLAAKSGIEYKKAVEEILATVDGDISLEVLSTDTEGMVAEGQKLAKLHHNVVVKIPTTPEGLKALKTLNQEGIRVNMTLVFSPNQALLVAKQNAYIVSPFAGRLDDIGHSAMDTISEIRQIYDNYQFETQILFASVRSPLHVKQAALAGTDIATCPFDVLEKLIKHPLTDIGLKKFLDDFKASKQEPLVQS</sequence>
<dbReference type="InterPro" id="IPR004731">
    <property type="entry name" value="Transaldolase_3B/F6P_aldolase"/>
</dbReference>
<dbReference type="InterPro" id="IPR001585">
    <property type="entry name" value="TAL/FSA"/>
</dbReference>
<comment type="subcellular location">
    <subcellularLocation>
        <location evidence="1">Cytoplasm</location>
    </subcellularLocation>
</comment>
<dbReference type="GO" id="GO:0005737">
    <property type="term" value="C:cytoplasm"/>
    <property type="evidence" value="ECO:0007669"/>
    <property type="project" value="UniProtKB-SubCell"/>
</dbReference>
<dbReference type="InterPro" id="IPR018225">
    <property type="entry name" value="Transaldolase_AS"/>
</dbReference>
<dbReference type="PANTHER" id="PTHR10683:SF40">
    <property type="entry name" value="FRUCTOSE-6-PHOSPHATE ALDOLASE 1-RELATED"/>
    <property type="match status" value="1"/>
</dbReference>
<dbReference type="GO" id="GO:0005975">
    <property type="term" value="P:carbohydrate metabolic process"/>
    <property type="evidence" value="ECO:0007669"/>
    <property type="project" value="InterPro"/>
</dbReference>
<dbReference type="AlphaFoldDB" id="A0A1F5G8I8"/>
<comment type="caution">
    <text evidence="4">The sequence shown here is derived from an EMBL/GenBank/DDBJ whole genome shotgun (WGS) entry which is preliminary data.</text>
</comment>